<dbReference type="InterPro" id="IPR020846">
    <property type="entry name" value="MFS_dom"/>
</dbReference>
<name>A0A840PE96_9ACTN</name>
<dbReference type="GO" id="GO:0022857">
    <property type="term" value="F:transmembrane transporter activity"/>
    <property type="evidence" value="ECO:0007669"/>
    <property type="project" value="InterPro"/>
</dbReference>
<dbReference type="GO" id="GO:0005886">
    <property type="term" value="C:plasma membrane"/>
    <property type="evidence" value="ECO:0007669"/>
    <property type="project" value="UniProtKB-SubCell"/>
</dbReference>
<feature type="transmembrane region" description="Helical" evidence="5">
    <location>
        <begin position="209"/>
        <end position="229"/>
    </location>
</feature>
<feature type="transmembrane region" description="Helical" evidence="5">
    <location>
        <begin position="29"/>
        <end position="49"/>
    </location>
</feature>
<feature type="transmembrane region" description="Helical" evidence="5">
    <location>
        <begin position="118"/>
        <end position="141"/>
    </location>
</feature>
<sequence length="444" mass="45354">MLAAATGALESALTPTLPLLQRELSLTPAQGALVGIALYLTGAILLPITGNLGDRFGGKRVMTRLMGVVVVGGLVSSLAPNLPLLLLGQVLQGAMLGALPLSFIMVRKYLSQGESSVAIGVVSGLFLAGGMLGTLISGPIAEGLSRHWMFAIPTIGIVVATLLVHRLMPDDPPARSDSRIDWPGLLLMSGILLTLMLVLAIVPEAGSQPIELGALVVLLGVLVTGWIVVERRSRAPMFDLRLLAQPAIWSSYVITFAVCLGTSLSMHLVPQLLAATGDGYGFGASATDIGFYLLPGAAAAAVAGPVAGVTVRRFGSRAAVIVGVVCMMAALIAMVFLHGEIWHLVVGKVLVALASGVCVTAVVVKTATAVDHSDTGTATSLVLVIRVVAAAAGMQIGGAFLTAGTPSGSNIPTESAFVTGFVIGGAIAVLSLLAVRKLDKGVKE</sequence>
<feature type="transmembrane region" description="Helical" evidence="5">
    <location>
        <begin position="185"/>
        <end position="203"/>
    </location>
</feature>
<feature type="transmembrane region" description="Helical" evidence="5">
    <location>
        <begin position="249"/>
        <end position="269"/>
    </location>
</feature>
<evidence type="ECO:0000313" key="8">
    <source>
        <dbReference type="Proteomes" id="UP000578449"/>
    </source>
</evidence>
<dbReference type="PROSITE" id="PS50850">
    <property type="entry name" value="MFS"/>
    <property type="match status" value="1"/>
</dbReference>
<gene>
    <name evidence="7" type="ORF">HNP84_006007</name>
</gene>
<dbReference type="Pfam" id="PF07690">
    <property type="entry name" value="MFS_1"/>
    <property type="match status" value="1"/>
</dbReference>
<comment type="caution">
    <text evidence="7">The sequence shown here is derived from an EMBL/GenBank/DDBJ whole genome shotgun (WGS) entry which is preliminary data.</text>
</comment>
<comment type="subcellular location">
    <subcellularLocation>
        <location evidence="1">Cell membrane</location>
        <topology evidence="1">Multi-pass membrane protein</topology>
    </subcellularLocation>
</comment>
<evidence type="ECO:0000256" key="1">
    <source>
        <dbReference type="ARBA" id="ARBA00004651"/>
    </source>
</evidence>
<dbReference type="AlphaFoldDB" id="A0A840PE96"/>
<evidence type="ECO:0000313" key="7">
    <source>
        <dbReference type="EMBL" id="MBB5136263.1"/>
    </source>
</evidence>
<feature type="transmembrane region" description="Helical" evidence="5">
    <location>
        <begin position="85"/>
        <end position="106"/>
    </location>
</feature>
<feature type="transmembrane region" description="Helical" evidence="5">
    <location>
        <begin position="345"/>
        <end position="364"/>
    </location>
</feature>
<dbReference type="Proteomes" id="UP000578449">
    <property type="component" value="Unassembled WGS sequence"/>
</dbReference>
<feature type="transmembrane region" description="Helical" evidence="5">
    <location>
        <begin position="147"/>
        <end position="164"/>
    </location>
</feature>
<dbReference type="InterPro" id="IPR011701">
    <property type="entry name" value="MFS"/>
</dbReference>
<keyword evidence="8" id="KW-1185">Reference proteome</keyword>
<dbReference type="PANTHER" id="PTHR23501:SF197">
    <property type="entry name" value="COMD"/>
    <property type="match status" value="1"/>
</dbReference>
<protein>
    <submittedName>
        <fullName evidence="7">MFS family permease</fullName>
    </submittedName>
</protein>
<keyword evidence="4 5" id="KW-0472">Membrane</keyword>
<dbReference type="Gene3D" id="1.20.1250.20">
    <property type="entry name" value="MFS general substrate transporter like domains"/>
    <property type="match status" value="2"/>
</dbReference>
<evidence type="ECO:0000256" key="5">
    <source>
        <dbReference type="SAM" id="Phobius"/>
    </source>
</evidence>
<dbReference type="SUPFAM" id="SSF103473">
    <property type="entry name" value="MFS general substrate transporter"/>
    <property type="match status" value="1"/>
</dbReference>
<accession>A0A840PE96</accession>
<feature type="transmembrane region" description="Helical" evidence="5">
    <location>
        <begin position="416"/>
        <end position="435"/>
    </location>
</feature>
<dbReference type="PANTHER" id="PTHR23501">
    <property type="entry name" value="MAJOR FACILITATOR SUPERFAMILY"/>
    <property type="match status" value="1"/>
</dbReference>
<feature type="transmembrane region" description="Helical" evidence="5">
    <location>
        <begin position="376"/>
        <end position="396"/>
    </location>
</feature>
<organism evidence="7 8">
    <name type="scientific">Thermocatellispora tengchongensis</name>
    <dbReference type="NCBI Taxonomy" id="1073253"/>
    <lineage>
        <taxon>Bacteria</taxon>
        <taxon>Bacillati</taxon>
        <taxon>Actinomycetota</taxon>
        <taxon>Actinomycetes</taxon>
        <taxon>Streptosporangiales</taxon>
        <taxon>Streptosporangiaceae</taxon>
        <taxon>Thermocatellispora</taxon>
    </lineage>
</organism>
<evidence type="ECO:0000259" key="6">
    <source>
        <dbReference type="PROSITE" id="PS50850"/>
    </source>
</evidence>
<evidence type="ECO:0000256" key="3">
    <source>
        <dbReference type="ARBA" id="ARBA00022989"/>
    </source>
</evidence>
<proteinExistence type="predicted"/>
<keyword evidence="3 5" id="KW-1133">Transmembrane helix</keyword>
<dbReference type="EMBL" id="JACHGN010000013">
    <property type="protein sequence ID" value="MBB5136263.1"/>
    <property type="molecule type" value="Genomic_DNA"/>
</dbReference>
<evidence type="ECO:0000256" key="4">
    <source>
        <dbReference type="ARBA" id="ARBA00023136"/>
    </source>
</evidence>
<feature type="transmembrane region" description="Helical" evidence="5">
    <location>
        <begin position="318"/>
        <end position="339"/>
    </location>
</feature>
<evidence type="ECO:0000256" key="2">
    <source>
        <dbReference type="ARBA" id="ARBA00022692"/>
    </source>
</evidence>
<dbReference type="RefSeq" id="WP_221336891.1">
    <property type="nucleotide sequence ID" value="NZ_BAABIX010000036.1"/>
</dbReference>
<feature type="domain" description="Major facilitator superfamily (MFS) profile" evidence="6">
    <location>
        <begin position="1"/>
        <end position="443"/>
    </location>
</feature>
<feature type="transmembrane region" description="Helical" evidence="5">
    <location>
        <begin position="289"/>
        <end position="311"/>
    </location>
</feature>
<feature type="transmembrane region" description="Helical" evidence="5">
    <location>
        <begin position="61"/>
        <end position="79"/>
    </location>
</feature>
<keyword evidence="2 5" id="KW-0812">Transmembrane</keyword>
<dbReference type="InterPro" id="IPR036259">
    <property type="entry name" value="MFS_trans_sf"/>
</dbReference>
<reference evidence="7 8" key="1">
    <citation type="submission" date="2020-08" db="EMBL/GenBank/DDBJ databases">
        <title>Genomic Encyclopedia of Type Strains, Phase IV (KMG-IV): sequencing the most valuable type-strain genomes for metagenomic binning, comparative biology and taxonomic classification.</title>
        <authorList>
            <person name="Goeker M."/>
        </authorList>
    </citation>
    <scope>NUCLEOTIDE SEQUENCE [LARGE SCALE GENOMIC DNA]</scope>
    <source>
        <strain evidence="7 8">DSM 45615</strain>
    </source>
</reference>